<gene>
    <name evidence="6" type="ORF">CDQ84_03690</name>
</gene>
<keyword evidence="7" id="KW-1185">Reference proteome</keyword>
<dbReference type="InterPro" id="IPR044516">
    <property type="entry name" value="UXS-like"/>
</dbReference>
<feature type="domain" description="NAD-dependent epimerase/dehydratase" evidence="5">
    <location>
        <begin position="27"/>
        <end position="277"/>
    </location>
</feature>
<keyword evidence="2" id="KW-0210">Decarboxylase</keyword>
<evidence type="ECO:0000259" key="5">
    <source>
        <dbReference type="Pfam" id="PF01370"/>
    </source>
</evidence>
<sequence length="357" mass="40419">MNAILVEDFKIINKYIDKSALMNSKWFITGSTGMLGSYFVSFLSWLNENELNNSLTMTLTHRSKSIKDDANIGYLTNKKYINFVQVDLSSEFEAIKYHGEYDYVVHAASNAAPRIYLEDPVGTINTNVRATQILLESLKKSKKLKAFMYVSSGEVYGNPPMEAVPTPESYIGVTDNLSNRSCYVESKRFAETICWNYYKHYGMPVRIIRPVHLYGPGFRENDSRVWADFIMKAVNARDIEILGDGLSRRGFCYLADAVVQILLVLLHGENGEVYNIGSDKHISIKELADVIASLTNDTVSVKIKNDLPDYLKGSPQISCPSVEKVSSLSKLHYTTIKTGLDRTMKWYNIKLKGEYDE</sequence>
<dbReference type="GO" id="GO:0005737">
    <property type="term" value="C:cytoplasm"/>
    <property type="evidence" value="ECO:0007669"/>
    <property type="project" value="TreeGrafter"/>
</dbReference>
<comment type="caution">
    <text evidence="6">The sequence shown here is derived from an EMBL/GenBank/DDBJ whole genome shotgun (WGS) entry which is preliminary data.</text>
</comment>
<protein>
    <recommendedName>
        <fullName evidence="5">NAD-dependent epimerase/dehydratase domain-containing protein</fullName>
    </recommendedName>
</protein>
<keyword evidence="3" id="KW-0520">NAD</keyword>
<dbReference type="InterPro" id="IPR001509">
    <property type="entry name" value="Epimerase_deHydtase"/>
</dbReference>
<keyword evidence="4" id="KW-0456">Lyase</keyword>
<dbReference type="Pfam" id="PF01370">
    <property type="entry name" value="Epimerase"/>
    <property type="match status" value="1"/>
</dbReference>
<name>A0A2K2FQE1_9CLOT</name>
<dbReference type="OrthoDB" id="9811743at2"/>
<dbReference type="SUPFAM" id="SSF51735">
    <property type="entry name" value="NAD(P)-binding Rossmann-fold domains"/>
    <property type="match status" value="1"/>
</dbReference>
<dbReference type="InterPro" id="IPR036291">
    <property type="entry name" value="NAD(P)-bd_dom_sf"/>
</dbReference>
<dbReference type="EMBL" id="NIOJ01000005">
    <property type="protein sequence ID" value="PNU00989.1"/>
    <property type="molecule type" value="Genomic_DNA"/>
</dbReference>
<evidence type="ECO:0000256" key="3">
    <source>
        <dbReference type="ARBA" id="ARBA00023027"/>
    </source>
</evidence>
<evidence type="ECO:0000313" key="7">
    <source>
        <dbReference type="Proteomes" id="UP000236151"/>
    </source>
</evidence>
<dbReference type="GO" id="GO:0042732">
    <property type="term" value="P:D-xylose metabolic process"/>
    <property type="evidence" value="ECO:0007669"/>
    <property type="project" value="InterPro"/>
</dbReference>
<proteinExistence type="predicted"/>
<evidence type="ECO:0000256" key="2">
    <source>
        <dbReference type="ARBA" id="ARBA00022793"/>
    </source>
</evidence>
<comment type="cofactor">
    <cofactor evidence="1">
        <name>NAD(+)</name>
        <dbReference type="ChEBI" id="CHEBI:57540"/>
    </cofactor>
</comment>
<dbReference type="RefSeq" id="WP_103080371.1">
    <property type="nucleotide sequence ID" value="NZ_CP021850.1"/>
</dbReference>
<dbReference type="AlphaFoldDB" id="A0A2K2FQE1"/>
<dbReference type="Proteomes" id="UP000236151">
    <property type="component" value="Unassembled WGS sequence"/>
</dbReference>
<dbReference type="GO" id="GO:0070403">
    <property type="term" value="F:NAD+ binding"/>
    <property type="evidence" value="ECO:0007669"/>
    <property type="project" value="InterPro"/>
</dbReference>
<dbReference type="GO" id="GO:0048040">
    <property type="term" value="F:UDP-glucuronate decarboxylase activity"/>
    <property type="evidence" value="ECO:0007669"/>
    <property type="project" value="TreeGrafter"/>
</dbReference>
<organism evidence="6 7">
    <name type="scientific">Clostridium thermosuccinogenes</name>
    <dbReference type="NCBI Taxonomy" id="84032"/>
    <lineage>
        <taxon>Bacteria</taxon>
        <taxon>Bacillati</taxon>
        <taxon>Bacillota</taxon>
        <taxon>Clostridia</taxon>
        <taxon>Eubacteriales</taxon>
        <taxon>Clostridiaceae</taxon>
        <taxon>Clostridium</taxon>
    </lineage>
</organism>
<dbReference type="Gene3D" id="3.40.50.720">
    <property type="entry name" value="NAD(P)-binding Rossmann-like Domain"/>
    <property type="match status" value="1"/>
</dbReference>
<dbReference type="PANTHER" id="PTHR43078">
    <property type="entry name" value="UDP-GLUCURONIC ACID DECARBOXYLASE-RELATED"/>
    <property type="match status" value="1"/>
</dbReference>
<evidence type="ECO:0000256" key="1">
    <source>
        <dbReference type="ARBA" id="ARBA00001911"/>
    </source>
</evidence>
<evidence type="ECO:0000256" key="4">
    <source>
        <dbReference type="ARBA" id="ARBA00023239"/>
    </source>
</evidence>
<reference evidence="6 7" key="1">
    <citation type="submission" date="2017-06" db="EMBL/GenBank/DDBJ databases">
        <title>Investigating the central metabolism of Clostridium thermosuccinogenes.</title>
        <authorList>
            <person name="Koendjbiharie J.G."/>
            <person name="van Kranenburg R."/>
        </authorList>
    </citation>
    <scope>NUCLEOTIDE SEQUENCE [LARGE SCALE GENOMIC DNA]</scope>
    <source>
        <strain evidence="6 7">DSM 5806</strain>
    </source>
</reference>
<dbReference type="KEGG" id="cthd:CDO33_00690"/>
<dbReference type="PANTHER" id="PTHR43078:SF6">
    <property type="entry name" value="UDP-GLUCURONIC ACID DECARBOXYLASE 1"/>
    <property type="match status" value="1"/>
</dbReference>
<accession>A0A2K2FQE1</accession>
<evidence type="ECO:0000313" key="6">
    <source>
        <dbReference type="EMBL" id="PNU00989.1"/>
    </source>
</evidence>